<dbReference type="AlphaFoldDB" id="A0AAE1QDC7"/>
<dbReference type="EMBL" id="JAWZYT010000477">
    <property type="protein sequence ID" value="KAK4323052.1"/>
    <property type="molecule type" value="Genomic_DNA"/>
</dbReference>
<organism evidence="3 4">
    <name type="scientific">Petrolisthes manimaculis</name>
    <dbReference type="NCBI Taxonomy" id="1843537"/>
    <lineage>
        <taxon>Eukaryota</taxon>
        <taxon>Metazoa</taxon>
        <taxon>Ecdysozoa</taxon>
        <taxon>Arthropoda</taxon>
        <taxon>Crustacea</taxon>
        <taxon>Multicrustacea</taxon>
        <taxon>Malacostraca</taxon>
        <taxon>Eumalacostraca</taxon>
        <taxon>Eucarida</taxon>
        <taxon>Decapoda</taxon>
        <taxon>Pleocyemata</taxon>
        <taxon>Anomura</taxon>
        <taxon>Galatheoidea</taxon>
        <taxon>Porcellanidae</taxon>
        <taxon>Petrolisthes</taxon>
    </lineage>
</organism>
<keyword evidence="1" id="KW-0732">Signal</keyword>
<dbReference type="GO" id="GO:0030414">
    <property type="term" value="F:peptidase inhibitor activity"/>
    <property type="evidence" value="ECO:0007669"/>
    <property type="project" value="InterPro"/>
</dbReference>
<evidence type="ECO:0000313" key="3">
    <source>
        <dbReference type="EMBL" id="KAK4323052.1"/>
    </source>
</evidence>
<reference evidence="3" key="1">
    <citation type="submission" date="2023-11" db="EMBL/GenBank/DDBJ databases">
        <title>Genome assemblies of two species of porcelain crab, Petrolisthes cinctipes and Petrolisthes manimaculis (Anomura: Porcellanidae).</title>
        <authorList>
            <person name="Angst P."/>
        </authorList>
    </citation>
    <scope>NUCLEOTIDE SEQUENCE</scope>
    <source>
        <strain evidence="3">PB745_02</strain>
        <tissue evidence="3">Gill</tissue>
    </source>
</reference>
<dbReference type="SUPFAM" id="SSF57256">
    <property type="entry name" value="Elafin-like"/>
    <property type="match status" value="1"/>
</dbReference>
<name>A0AAE1QDC7_9EUCA</name>
<feature type="domain" description="WAP" evidence="2">
    <location>
        <begin position="41"/>
        <end position="77"/>
    </location>
</feature>
<feature type="signal peptide" evidence="1">
    <location>
        <begin position="1"/>
        <end position="24"/>
    </location>
</feature>
<feature type="chain" id="PRO_5042245064" description="WAP domain-containing protein" evidence="1">
    <location>
        <begin position="25"/>
        <end position="89"/>
    </location>
</feature>
<proteinExistence type="predicted"/>
<sequence>MGVGKVSVILAVLVALSVLTVVVSRLVFSESGAGDEFIQGGPCPPPYRVRNGNLCRRDYQCAGFQKCCPSLGPYSHCIHLFQRSKREIR</sequence>
<comment type="caution">
    <text evidence="3">The sequence shown here is derived from an EMBL/GenBank/DDBJ whole genome shotgun (WGS) entry which is preliminary data.</text>
</comment>
<dbReference type="Pfam" id="PF00095">
    <property type="entry name" value="WAP"/>
    <property type="match status" value="1"/>
</dbReference>
<keyword evidence="4" id="KW-1185">Reference proteome</keyword>
<evidence type="ECO:0000259" key="2">
    <source>
        <dbReference type="Pfam" id="PF00095"/>
    </source>
</evidence>
<evidence type="ECO:0000313" key="4">
    <source>
        <dbReference type="Proteomes" id="UP001292094"/>
    </source>
</evidence>
<dbReference type="Gene3D" id="4.10.75.10">
    <property type="entry name" value="Elafin-like"/>
    <property type="match status" value="1"/>
</dbReference>
<accession>A0AAE1QDC7</accession>
<protein>
    <recommendedName>
        <fullName evidence="2">WAP domain-containing protein</fullName>
    </recommendedName>
</protein>
<gene>
    <name evidence="3" type="ORF">Pmani_006236</name>
</gene>
<dbReference type="InterPro" id="IPR008197">
    <property type="entry name" value="WAP_dom"/>
</dbReference>
<dbReference type="Proteomes" id="UP001292094">
    <property type="component" value="Unassembled WGS sequence"/>
</dbReference>
<evidence type="ECO:0000256" key="1">
    <source>
        <dbReference type="SAM" id="SignalP"/>
    </source>
</evidence>
<dbReference type="InterPro" id="IPR036645">
    <property type="entry name" value="Elafin-like_sf"/>
</dbReference>
<dbReference type="GO" id="GO:0005576">
    <property type="term" value="C:extracellular region"/>
    <property type="evidence" value="ECO:0007669"/>
    <property type="project" value="InterPro"/>
</dbReference>